<name>A0AC61R9X3_9FIRM</name>
<reference evidence="1" key="1">
    <citation type="submission" date="2019-04" db="EMBL/GenBank/DDBJ databases">
        <title>Microbes associate with the intestines of laboratory mice.</title>
        <authorList>
            <person name="Navarre W."/>
            <person name="Wong E."/>
            <person name="Huang K."/>
            <person name="Tropini C."/>
            <person name="Ng K."/>
            <person name="Yu B."/>
        </authorList>
    </citation>
    <scope>NUCLEOTIDE SEQUENCE</scope>
    <source>
        <strain evidence="1">NM09_H32</strain>
    </source>
</reference>
<keyword evidence="2" id="KW-1185">Reference proteome</keyword>
<gene>
    <name evidence="1" type="ORF">E5336_01685</name>
</gene>
<proteinExistence type="predicted"/>
<dbReference type="Proteomes" id="UP000308836">
    <property type="component" value="Unassembled WGS sequence"/>
</dbReference>
<dbReference type="EMBL" id="SRYG01000002">
    <property type="protein sequence ID" value="TGY67149.1"/>
    <property type="molecule type" value="Genomic_DNA"/>
</dbReference>
<sequence length="705" mass="80592">MREVVKARLDFVIFENKENHYVVASFEETEDYHEFTGAGRLVDPKEEGEYELEGEYVEHPRYGTQFRIDRAKLVLPTRKEAVVHFLSSDTFPTIGKKSAETIYDTLGEDCLEQIRQNPQVLQQVPRFPQKKIDIITDGICQFTGFNDNYIKLLEYGLTNRQITLLENTYEDDALKTIEEDPFRPLYEIYGFGYKGACRLADAIELPADDLRRLEAMIYEECRQMAMRSGNTYIPYPIVQERFQSVQKEAFEQALANLIGRQNLQAEQEKIYPFSLYEDEILIAKGLRTHWFDVEPVAAQDIDEKIEQVEFMLNIEYDAIQKQAIHAFFEHSATILNGGPGTGKTTTVKGILQIARMVYPDAVIQLCAPTGRASKRLSQLSDNDSKTIHSLLKWNLDDNQFGKDENDPLDVDILIVDEFSMVDTHLFAALLRALPPYCRILLIGDEDQLESVGPGKVFNDLIESGIYPIVHLEKIFRQSSGSGIAQLARLIRDEQPLAFADGANFIERGQGQILETLKKAIAQYDEQERMSLQIIAPMYKGKVGIDAINATMQAMINPNDGKKRQVKAGTVWFREDDKVMLLKNLPEDDVYNGDIGYICEIHDGIITVDFGSQIVDFSKDFLYYLSHAYCISIHKAQGSEYDRVYCVVEPQTAHMLNKRLLYTAVSRAKKELFVVGDPALFGQRVRRKQSHIRMTTLQQRIQEAMK</sequence>
<evidence type="ECO:0000313" key="1">
    <source>
        <dbReference type="EMBL" id="TGY67149.1"/>
    </source>
</evidence>
<accession>A0AC61R9X3</accession>
<protein>
    <submittedName>
        <fullName evidence="1">ATP-dependent RecD-like DNA helicase</fullName>
    </submittedName>
</protein>
<organism evidence="1 2">
    <name type="scientific">Dubosiella muris</name>
    <dbReference type="NCBI Taxonomy" id="3038133"/>
    <lineage>
        <taxon>Bacteria</taxon>
        <taxon>Bacillati</taxon>
        <taxon>Bacillota</taxon>
        <taxon>Erysipelotrichia</taxon>
        <taxon>Erysipelotrichales</taxon>
        <taxon>Erysipelotrichaceae</taxon>
        <taxon>Dubosiella</taxon>
    </lineage>
</organism>
<comment type="caution">
    <text evidence="1">The sequence shown here is derived from an EMBL/GenBank/DDBJ whole genome shotgun (WGS) entry which is preliminary data.</text>
</comment>
<evidence type="ECO:0000313" key="2">
    <source>
        <dbReference type="Proteomes" id="UP000308836"/>
    </source>
</evidence>